<dbReference type="OrthoDB" id="5357220at2759"/>
<protein>
    <submittedName>
        <fullName evidence="1">Cell division control protein</fullName>
    </submittedName>
</protein>
<reference evidence="1" key="1">
    <citation type="journal article" date="2020" name="Stud. Mycol.">
        <title>101 Dothideomycetes genomes: a test case for predicting lifestyles and emergence of pathogens.</title>
        <authorList>
            <person name="Haridas S."/>
            <person name="Albert R."/>
            <person name="Binder M."/>
            <person name="Bloem J."/>
            <person name="Labutti K."/>
            <person name="Salamov A."/>
            <person name="Andreopoulos B."/>
            <person name="Baker S."/>
            <person name="Barry K."/>
            <person name="Bills G."/>
            <person name="Bluhm B."/>
            <person name="Cannon C."/>
            <person name="Castanera R."/>
            <person name="Culley D."/>
            <person name="Daum C."/>
            <person name="Ezra D."/>
            <person name="Gonzalez J."/>
            <person name="Henrissat B."/>
            <person name="Kuo A."/>
            <person name="Liang C."/>
            <person name="Lipzen A."/>
            <person name="Lutzoni F."/>
            <person name="Magnuson J."/>
            <person name="Mondo S."/>
            <person name="Nolan M."/>
            <person name="Ohm R."/>
            <person name="Pangilinan J."/>
            <person name="Park H.-J."/>
            <person name="Ramirez L."/>
            <person name="Alfaro M."/>
            <person name="Sun H."/>
            <person name="Tritt A."/>
            <person name="Yoshinaga Y."/>
            <person name="Zwiers L.-H."/>
            <person name="Turgeon B."/>
            <person name="Goodwin S."/>
            <person name="Spatafora J."/>
            <person name="Crous P."/>
            <person name="Grigoriev I."/>
        </authorList>
    </citation>
    <scope>NUCLEOTIDE SEQUENCE</scope>
    <source>
        <strain evidence="1">CBS 115976</strain>
    </source>
</reference>
<keyword evidence="1" id="KW-0131">Cell cycle</keyword>
<proteinExistence type="predicted"/>
<dbReference type="SUPFAM" id="SSF48371">
    <property type="entry name" value="ARM repeat"/>
    <property type="match status" value="1"/>
</dbReference>
<keyword evidence="1" id="KW-0132">Cell division</keyword>
<accession>A0A6A6TZN0</accession>
<organism evidence="1 2">
    <name type="scientific">Microthyrium microscopicum</name>
    <dbReference type="NCBI Taxonomy" id="703497"/>
    <lineage>
        <taxon>Eukaryota</taxon>
        <taxon>Fungi</taxon>
        <taxon>Dikarya</taxon>
        <taxon>Ascomycota</taxon>
        <taxon>Pezizomycotina</taxon>
        <taxon>Dothideomycetes</taxon>
        <taxon>Dothideomycetes incertae sedis</taxon>
        <taxon>Microthyriales</taxon>
        <taxon>Microthyriaceae</taxon>
        <taxon>Microthyrium</taxon>
    </lineage>
</organism>
<sequence length="282" mass="31316">MESLLSLSFSNISSRDAVKIRKGLRQIEGLLAQICLSSIKGGSNRRTSVVDILPTTCKKIDELVEDPAFYEFFRLQDGFEWNVTTHLITCLERLLSMHSNTANDTLLLSALNLLQGMLLLHPPSRALFSREIYMNLLLDLLPPSLPPSIQSATLIVLVIALLDNPQNVRVFEAADGLLAVSALLQDPDTTRMVRSKVLEFLYFYLLPERDISPAGSYSTDTARKIPTTGSGSSADLSLTDFDERCILRTGREKQRLLGRHIESIGELMAEFEESRIFEGAGG</sequence>
<dbReference type="Pfam" id="PF08045">
    <property type="entry name" value="CDC14"/>
    <property type="match status" value="1"/>
</dbReference>
<dbReference type="Proteomes" id="UP000799302">
    <property type="component" value="Unassembled WGS sequence"/>
</dbReference>
<evidence type="ECO:0000313" key="1">
    <source>
        <dbReference type="EMBL" id="KAF2665160.1"/>
    </source>
</evidence>
<dbReference type="AlphaFoldDB" id="A0A6A6TZN0"/>
<dbReference type="GO" id="GO:0051301">
    <property type="term" value="P:cell division"/>
    <property type="evidence" value="ECO:0007669"/>
    <property type="project" value="UniProtKB-KW"/>
</dbReference>
<keyword evidence="2" id="KW-1185">Reference proteome</keyword>
<dbReference type="PANTHER" id="PTHR34065">
    <property type="entry name" value="CELL DIVISION CONTROL PROTEIN 14"/>
    <property type="match status" value="1"/>
</dbReference>
<name>A0A6A6TZN0_9PEZI</name>
<evidence type="ECO:0000313" key="2">
    <source>
        <dbReference type="Proteomes" id="UP000799302"/>
    </source>
</evidence>
<dbReference type="InterPro" id="IPR016024">
    <property type="entry name" value="ARM-type_fold"/>
</dbReference>
<gene>
    <name evidence="1" type="ORF">BT63DRAFT_429096</name>
</gene>
<dbReference type="PANTHER" id="PTHR34065:SF1">
    <property type="entry name" value="CELL DIVISION CONTROL PROTEIN 14"/>
    <property type="match status" value="1"/>
</dbReference>
<dbReference type="InterPro" id="IPR012535">
    <property type="entry name" value="Cell_div_Cdc14"/>
</dbReference>
<dbReference type="EMBL" id="MU004241">
    <property type="protein sequence ID" value="KAF2665160.1"/>
    <property type="molecule type" value="Genomic_DNA"/>
</dbReference>